<comment type="similarity">
    <text evidence="1">Belongs to the PHAF1 family.</text>
</comment>
<organism evidence="3 4">
    <name type="scientific">Meristemomyces frigidus</name>
    <dbReference type="NCBI Taxonomy" id="1508187"/>
    <lineage>
        <taxon>Eukaryota</taxon>
        <taxon>Fungi</taxon>
        <taxon>Dikarya</taxon>
        <taxon>Ascomycota</taxon>
        <taxon>Pezizomycotina</taxon>
        <taxon>Dothideomycetes</taxon>
        <taxon>Dothideomycetidae</taxon>
        <taxon>Mycosphaerellales</taxon>
        <taxon>Teratosphaeriaceae</taxon>
        <taxon>Meristemomyces</taxon>
    </lineage>
</organism>
<feature type="region of interest" description="Disordered" evidence="2">
    <location>
        <begin position="252"/>
        <end position="313"/>
    </location>
</feature>
<feature type="compositionally biased region" description="Polar residues" evidence="2">
    <location>
        <begin position="284"/>
        <end position="305"/>
    </location>
</feature>
<name>A0AAN7YNH5_9PEZI</name>
<evidence type="ECO:0000313" key="3">
    <source>
        <dbReference type="EMBL" id="KAK5110914.1"/>
    </source>
</evidence>
<dbReference type="InterPro" id="IPR005373">
    <property type="entry name" value="PHAF1"/>
</dbReference>
<dbReference type="EMBL" id="JAVRRL010000044">
    <property type="protein sequence ID" value="KAK5110914.1"/>
    <property type="molecule type" value="Genomic_DNA"/>
</dbReference>
<reference evidence="3" key="1">
    <citation type="submission" date="2023-08" db="EMBL/GenBank/DDBJ databases">
        <title>Black Yeasts Isolated from many extreme environments.</title>
        <authorList>
            <person name="Coleine C."/>
            <person name="Stajich J.E."/>
            <person name="Selbmann L."/>
        </authorList>
    </citation>
    <scope>NUCLEOTIDE SEQUENCE</scope>
    <source>
        <strain evidence="3">CCFEE 5401</strain>
    </source>
</reference>
<protein>
    <submittedName>
        <fullName evidence="3">Uncharacterized protein</fullName>
    </submittedName>
</protein>
<gene>
    <name evidence="3" type="ORF">LTR62_005452</name>
</gene>
<dbReference type="InterPro" id="IPR039156">
    <property type="entry name" value="PHAF1/BROMI"/>
</dbReference>
<feature type="compositionally biased region" description="Basic and acidic residues" evidence="2">
    <location>
        <begin position="260"/>
        <end position="281"/>
    </location>
</feature>
<evidence type="ECO:0000256" key="1">
    <source>
        <dbReference type="ARBA" id="ARBA00024339"/>
    </source>
</evidence>
<dbReference type="AlphaFoldDB" id="A0AAN7YNH5"/>
<evidence type="ECO:0000256" key="2">
    <source>
        <dbReference type="SAM" id="MobiDB-lite"/>
    </source>
</evidence>
<proteinExistence type="inferred from homology"/>
<dbReference type="GO" id="GO:0005802">
    <property type="term" value="C:trans-Golgi network"/>
    <property type="evidence" value="ECO:0007669"/>
    <property type="project" value="TreeGrafter"/>
</dbReference>
<comment type="caution">
    <text evidence="3">The sequence shown here is derived from an EMBL/GenBank/DDBJ whole genome shotgun (WGS) entry which is preliminary data.</text>
</comment>
<dbReference type="PANTHER" id="PTHR13465:SF2">
    <property type="entry name" value="PHAGOSOME ASSEMBLY FACTOR 1"/>
    <property type="match status" value="1"/>
</dbReference>
<dbReference type="PANTHER" id="PTHR13465">
    <property type="entry name" value="UPF0183 PROTEIN"/>
    <property type="match status" value="1"/>
</dbReference>
<accession>A0AAN7YNH5</accession>
<sequence length="541" mass="58791">MEPTPITPSQSIGPFHLGASLHEILTTLKEASRQTNPPTSIELHHSPTNPLSTPLILHLPTSSLRLRFDGPDQRLRLIEVTNYHSIRLRYKGSDLIKVRDDAAPVASGPNFKRVYELFGPSYPGEYFPPPPGSQTGTYVSSWPGVAFNFPLQHAAWSKEKDHVALLGSHAAGVATSMAVFEGKSWAEARQDLFVRMPTGPRCSALASRPKDCLPLEIEHAHVLGNGKIELFRQSGEGNITIVLNETTVQDLTTELGPPEATHRPDHGEASMTERHGQDRRGSATRPTSNGRGHTMSQPSSYSSTGTDTFETDFEPTDQEEDAFDRANRQKYWCYFTHGMDILVGPPADLPSTTITSTTTPRHGISRTPLSTSPHLVVLKVTIHGNIPGSYAFNRHRRLRWTISLPQPSPQPHHPDPNEVLETSTTYLTSEQSFESEILPHLLSIYSHTSSNSDLNSELGKGKVVNRTWSGGRTSGESSFFLPDAEQELEGDERGIGFGGGGGGGGGDGGSGQWLGNTRLYAFPGLGFEVLENGAVAALSVG</sequence>
<evidence type="ECO:0000313" key="4">
    <source>
        <dbReference type="Proteomes" id="UP001310890"/>
    </source>
</evidence>
<dbReference type="Proteomes" id="UP001310890">
    <property type="component" value="Unassembled WGS sequence"/>
</dbReference>
<dbReference type="GO" id="GO:0043001">
    <property type="term" value="P:Golgi to plasma membrane protein transport"/>
    <property type="evidence" value="ECO:0007669"/>
    <property type="project" value="TreeGrafter"/>
</dbReference>
<dbReference type="Pfam" id="PF03676">
    <property type="entry name" value="PHAF1"/>
    <property type="match status" value="1"/>
</dbReference>